<organism evidence="1 2">
    <name type="scientific">Noviherbaspirillum suwonense</name>
    <dbReference type="NCBI Taxonomy" id="1224511"/>
    <lineage>
        <taxon>Bacteria</taxon>
        <taxon>Pseudomonadati</taxon>
        <taxon>Pseudomonadota</taxon>
        <taxon>Betaproteobacteria</taxon>
        <taxon>Burkholderiales</taxon>
        <taxon>Oxalobacteraceae</taxon>
        <taxon>Noviherbaspirillum</taxon>
    </lineage>
</organism>
<proteinExistence type="predicted"/>
<name>A0ABY1Q8P3_9BURK</name>
<comment type="caution">
    <text evidence="1">The sequence shown here is derived from an EMBL/GenBank/DDBJ whole genome shotgun (WGS) entry which is preliminary data.</text>
</comment>
<keyword evidence="2" id="KW-1185">Reference proteome</keyword>
<reference evidence="1 2" key="1">
    <citation type="submission" date="2017-05" db="EMBL/GenBank/DDBJ databases">
        <authorList>
            <person name="Varghese N."/>
            <person name="Submissions S."/>
        </authorList>
    </citation>
    <scope>NUCLEOTIDE SEQUENCE [LARGE SCALE GENOMIC DNA]</scope>
    <source>
        <strain evidence="1 2">DSM 26001</strain>
    </source>
</reference>
<dbReference type="RefSeq" id="WP_283442570.1">
    <property type="nucleotide sequence ID" value="NZ_FXUL01000008.1"/>
</dbReference>
<dbReference type="Proteomes" id="UP001158049">
    <property type="component" value="Unassembled WGS sequence"/>
</dbReference>
<protein>
    <submittedName>
        <fullName evidence="1">Uncharacterized protein</fullName>
    </submittedName>
</protein>
<gene>
    <name evidence="1" type="ORF">SAMN06295970_10865</name>
</gene>
<dbReference type="EMBL" id="FXUL01000008">
    <property type="protein sequence ID" value="SMP62223.1"/>
    <property type="molecule type" value="Genomic_DNA"/>
</dbReference>
<evidence type="ECO:0000313" key="1">
    <source>
        <dbReference type="EMBL" id="SMP62223.1"/>
    </source>
</evidence>
<evidence type="ECO:0000313" key="2">
    <source>
        <dbReference type="Proteomes" id="UP001158049"/>
    </source>
</evidence>
<accession>A0ABY1Q8P3</accession>
<sequence>MSGIVPRTPGFPSTGARAAIVCTITSPVPTPGRGYLSLCKALPRGMPDKLEVSIIRYGHGVERSTAAYYGGRAYLIHITMAPGTD</sequence>